<dbReference type="InterPro" id="IPR008794">
    <property type="entry name" value="Pro_racemase_fam"/>
</dbReference>
<dbReference type="RefSeq" id="WP_092472764.1">
    <property type="nucleotide sequence ID" value="NZ_FOOX01000014.1"/>
</dbReference>
<proteinExistence type="inferred from homology"/>
<dbReference type="Gene3D" id="3.10.310.10">
    <property type="entry name" value="Diaminopimelate Epimerase, Chain A, domain 1"/>
    <property type="match status" value="2"/>
</dbReference>
<evidence type="ECO:0000256" key="1">
    <source>
        <dbReference type="ARBA" id="ARBA00007529"/>
    </source>
</evidence>
<dbReference type="Proteomes" id="UP000199337">
    <property type="component" value="Unassembled WGS sequence"/>
</dbReference>
<dbReference type="FunFam" id="3.10.310.10:FF:000003">
    <property type="entry name" value="Proline racemase"/>
    <property type="match status" value="1"/>
</dbReference>
<dbReference type="EMBL" id="FOOX01000014">
    <property type="protein sequence ID" value="SFH02304.1"/>
    <property type="molecule type" value="Genomic_DNA"/>
</dbReference>
<dbReference type="PANTHER" id="PTHR33442">
    <property type="entry name" value="TRANS-3-HYDROXY-L-PROLINE DEHYDRATASE"/>
    <property type="match status" value="1"/>
</dbReference>
<dbReference type="Pfam" id="PF05544">
    <property type="entry name" value="Pro_racemase"/>
    <property type="match status" value="1"/>
</dbReference>
<dbReference type="PANTHER" id="PTHR33442:SF5">
    <property type="entry name" value="BIFUNCTIONAL TRANS-3-HYDROXY-L-PROLINE DEHYDRATASE_2-EPIMERASE"/>
    <property type="match status" value="1"/>
</dbReference>
<evidence type="ECO:0000313" key="2">
    <source>
        <dbReference type="EMBL" id="SFH02304.1"/>
    </source>
</evidence>
<reference evidence="3" key="1">
    <citation type="submission" date="2016-10" db="EMBL/GenBank/DDBJ databases">
        <authorList>
            <person name="Varghese N."/>
            <person name="Submissions S."/>
        </authorList>
    </citation>
    <scope>NUCLEOTIDE SEQUENCE [LARGE SCALE GENOMIC DNA]</scope>
    <source>
        <strain evidence="3">DSM 17038</strain>
    </source>
</reference>
<evidence type="ECO:0000313" key="3">
    <source>
        <dbReference type="Proteomes" id="UP000199337"/>
    </source>
</evidence>
<gene>
    <name evidence="2" type="ORF">SAMN05660649_03533</name>
</gene>
<dbReference type="PIRSF" id="PIRSF029792">
    <property type="entry name" value="Pro_racemase"/>
    <property type="match status" value="1"/>
</dbReference>
<organism evidence="2 3">
    <name type="scientific">Desulfotruncus arcticus DSM 17038</name>
    <dbReference type="NCBI Taxonomy" id="1121424"/>
    <lineage>
        <taxon>Bacteria</taxon>
        <taxon>Bacillati</taxon>
        <taxon>Bacillota</taxon>
        <taxon>Clostridia</taxon>
        <taxon>Eubacteriales</taxon>
        <taxon>Desulfallaceae</taxon>
        <taxon>Desulfotruncus</taxon>
    </lineage>
</organism>
<name>A0A1I2WM29_9FIRM</name>
<accession>A0A1I2WM29</accession>
<dbReference type="GO" id="GO:0047580">
    <property type="term" value="F:4-hydroxyproline epimerase activity"/>
    <property type="evidence" value="ECO:0007669"/>
    <property type="project" value="TreeGrafter"/>
</dbReference>
<dbReference type="STRING" id="341036.SAMN05660649_03533"/>
<dbReference type="OrthoDB" id="181267at2"/>
<protein>
    <submittedName>
        <fullName evidence="2">Proline racemase</fullName>
    </submittedName>
</protein>
<dbReference type="SUPFAM" id="SSF54506">
    <property type="entry name" value="Diaminopimelate epimerase-like"/>
    <property type="match status" value="1"/>
</dbReference>
<sequence length="332" mass="35804">MKFERLISVVDSHTAGEPTRVIVGGIPYIPGHTITEKKIYLEQNLDYIRTALMHEPRGHSDMFGSILTAPGDPRADMGIIFMDTGGYLNMCGHGTIGAVTIMIETGMLKVVEPVTRVVLDTPAGLVTARAQVEDGAVREVTFENVPAFLFESGVVEVGGKNIPVDVAFGGNFFAIVNAADLGLRVCPEQVKELKEIGMEILKEVNRKLTVQHPIFTHINKIDLVEICDKPSVAGANIKNVVIFGKNQVDRSPCGTGTCAKLATLIAKGQLQINEELVNESILGTTFKGKALKAAQIGAYQGIIPQITGSAYITGLNNFVINKNDPLKYGFLL</sequence>
<dbReference type="AlphaFoldDB" id="A0A1I2WM29"/>
<dbReference type="SFLD" id="SFLDS00028">
    <property type="entry name" value="Proline_Racemase"/>
    <property type="match status" value="1"/>
</dbReference>
<comment type="similarity">
    <text evidence="1">Belongs to the proline racemase family.</text>
</comment>
<keyword evidence="3" id="KW-1185">Reference proteome</keyword>